<evidence type="ECO:0000313" key="2">
    <source>
        <dbReference type="EMBL" id="EUD72903.1"/>
    </source>
</evidence>
<proteinExistence type="predicted"/>
<dbReference type="Pfam" id="PF11675">
    <property type="entry name" value="DUF3271"/>
    <property type="match status" value="1"/>
</dbReference>
<feature type="chain" id="PRO_5004888288" description="Fam-a protein" evidence="1">
    <location>
        <begin position="20"/>
        <end position="63"/>
    </location>
</feature>
<dbReference type="AlphaFoldDB" id="W7ANL5"/>
<feature type="signal peptide" evidence="1">
    <location>
        <begin position="1"/>
        <end position="19"/>
    </location>
</feature>
<gene>
    <name evidence="2" type="ORF">YYG_01903</name>
</gene>
<accession>W7ANL5</accession>
<evidence type="ECO:0008006" key="4">
    <source>
        <dbReference type="Google" id="ProtNLM"/>
    </source>
</evidence>
<evidence type="ECO:0000313" key="3">
    <source>
        <dbReference type="Proteomes" id="UP000030659"/>
    </source>
</evidence>
<dbReference type="InterPro" id="IPR021689">
    <property type="entry name" value="DUF3271"/>
</dbReference>
<protein>
    <recommendedName>
        <fullName evidence="4">Fam-a protein</fullName>
    </recommendedName>
</protein>
<keyword evidence="1" id="KW-0732">Signal</keyword>
<organism evidence="2 3">
    <name type="scientific">Plasmodium vinckei petteri</name>
    <dbReference type="NCBI Taxonomy" id="138298"/>
    <lineage>
        <taxon>Eukaryota</taxon>
        <taxon>Sar</taxon>
        <taxon>Alveolata</taxon>
        <taxon>Apicomplexa</taxon>
        <taxon>Aconoidasida</taxon>
        <taxon>Haemosporida</taxon>
        <taxon>Plasmodiidae</taxon>
        <taxon>Plasmodium</taxon>
        <taxon>Plasmodium (Vinckeia)</taxon>
    </lineage>
</organism>
<dbReference type="Proteomes" id="UP000030659">
    <property type="component" value="Unassembled WGS sequence"/>
</dbReference>
<name>W7ANL5_PLAVN</name>
<sequence>MRNIILSFFLLVIFSNVRAATFQDENNNSPKSIAYTSVAQPIVKLHNYEGDYSDYVDIIDHIL</sequence>
<dbReference type="EMBL" id="KI965397">
    <property type="protein sequence ID" value="EUD72903.1"/>
    <property type="molecule type" value="Genomic_DNA"/>
</dbReference>
<evidence type="ECO:0000256" key="1">
    <source>
        <dbReference type="SAM" id="SignalP"/>
    </source>
</evidence>
<reference evidence="2 3" key="1">
    <citation type="submission" date="2013-02" db="EMBL/GenBank/DDBJ databases">
        <title>The Genome Sequence of Plasmodium vinckei petteri CR.</title>
        <authorList>
            <consortium name="The Broad Institute Genome Sequencing Platform"/>
            <consortium name="The Broad Institute Genome Sequencing Center for Infectious Disease"/>
            <person name="Neafsey D."/>
            <person name="Cheeseman I."/>
            <person name="Volkman S."/>
            <person name="Adams J."/>
            <person name="Walker B."/>
            <person name="Young S.K."/>
            <person name="Zeng Q."/>
            <person name="Gargeya S."/>
            <person name="Fitzgerald M."/>
            <person name="Haas B."/>
            <person name="Abouelleil A."/>
            <person name="Alvarado L."/>
            <person name="Arachchi H.M."/>
            <person name="Berlin A.M."/>
            <person name="Chapman S.B."/>
            <person name="Dewar J."/>
            <person name="Goldberg J."/>
            <person name="Griggs A."/>
            <person name="Gujja S."/>
            <person name="Hansen M."/>
            <person name="Howarth C."/>
            <person name="Imamovic A."/>
            <person name="Larimer J."/>
            <person name="McCowan C."/>
            <person name="Murphy C."/>
            <person name="Neiman D."/>
            <person name="Pearson M."/>
            <person name="Priest M."/>
            <person name="Roberts A."/>
            <person name="Saif S."/>
            <person name="Shea T."/>
            <person name="Sisk P."/>
            <person name="Sykes S."/>
            <person name="Wortman J."/>
            <person name="Nusbaum C."/>
            <person name="Birren B."/>
        </authorList>
    </citation>
    <scope>NUCLEOTIDE SEQUENCE [LARGE SCALE GENOMIC DNA]</scope>
    <source>
        <strain evidence="2 3">CR</strain>
    </source>
</reference>